<evidence type="ECO:0000256" key="6">
    <source>
        <dbReference type="ARBA" id="ARBA00023242"/>
    </source>
</evidence>
<keyword evidence="6" id="KW-0539">Nucleus</keyword>
<dbReference type="GO" id="GO:0000981">
    <property type="term" value="F:DNA-binding transcription factor activity, RNA polymerase II-specific"/>
    <property type="evidence" value="ECO:0007669"/>
    <property type="project" value="TreeGrafter"/>
</dbReference>
<dbReference type="PANTHER" id="PTHR11988">
    <property type="entry name" value="THYROTROPH EMBRYONIC FACTOR RELATED"/>
    <property type="match status" value="1"/>
</dbReference>
<organism evidence="10">
    <name type="scientific">Darwinula stevensoni</name>
    <dbReference type="NCBI Taxonomy" id="69355"/>
    <lineage>
        <taxon>Eukaryota</taxon>
        <taxon>Metazoa</taxon>
        <taxon>Ecdysozoa</taxon>
        <taxon>Arthropoda</taxon>
        <taxon>Crustacea</taxon>
        <taxon>Oligostraca</taxon>
        <taxon>Ostracoda</taxon>
        <taxon>Podocopa</taxon>
        <taxon>Podocopida</taxon>
        <taxon>Darwinulocopina</taxon>
        <taxon>Darwinuloidea</taxon>
        <taxon>Darwinulidae</taxon>
        <taxon>Darwinula</taxon>
    </lineage>
</organism>
<comment type="similarity">
    <text evidence="2">Belongs to the bZIP family. PAR subfamily.</text>
</comment>
<dbReference type="GO" id="GO:0005634">
    <property type="term" value="C:nucleus"/>
    <property type="evidence" value="ECO:0007669"/>
    <property type="project" value="UniProtKB-SubCell"/>
</dbReference>
<dbReference type="FunFam" id="1.20.5.170:FF:000007">
    <property type="entry name" value="hepatic leukemia factor isoform X2"/>
    <property type="match status" value="1"/>
</dbReference>
<dbReference type="Pfam" id="PF07716">
    <property type="entry name" value="bZIP_2"/>
    <property type="match status" value="1"/>
</dbReference>
<dbReference type="InterPro" id="IPR004827">
    <property type="entry name" value="bZIP"/>
</dbReference>
<sequence>MLKTELSSKNKISALNNLATSVLNYSFGVFDWSPTELQAIDRATRKLLTMHHTHHPKAAVERLYLLRCKGGRGLIEFESLYKCACLPGYDFDPSKVSFPPEELKPTPMLKKSRKKTVPDTQKDDKYWSRREKNNLAAKRSRDARRLKENQVTLRALYLEEENSKLKSELEVLRAENDSLKSRLQELSACNVKI</sequence>
<dbReference type="EMBL" id="CAJPEV010000958">
    <property type="protein sequence ID" value="CAG0889765.1"/>
    <property type="molecule type" value="Genomic_DNA"/>
</dbReference>
<reference evidence="10" key="1">
    <citation type="submission" date="2020-11" db="EMBL/GenBank/DDBJ databases">
        <authorList>
            <person name="Tran Van P."/>
        </authorList>
    </citation>
    <scope>NUCLEOTIDE SEQUENCE</scope>
</reference>
<comment type="subcellular location">
    <subcellularLocation>
        <location evidence="1">Nucleus</location>
    </subcellularLocation>
</comment>
<evidence type="ECO:0000256" key="8">
    <source>
        <dbReference type="SAM" id="MobiDB-lite"/>
    </source>
</evidence>
<keyword evidence="11" id="KW-1185">Reference proteome</keyword>
<dbReference type="Proteomes" id="UP000677054">
    <property type="component" value="Unassembled WGS sequence"/>
</dbReference>
<evidence type="ECO:0000256" key="7">
    <source>
        <dbReference type="SAM" id="Coils"/>
    </source>
</evidence>
<dbReference type="CDD" id="cd14695">
    <property type="entry name" value="bZIP_HLF"/>
    <property type="match status" value="1"/>
</dbReference>
<feature type="domain" description="BZIP" evidence="9">
    <location>
        <begin position="123"/>
        <end position="186"/>
    </location>
</feature>
<keyword evidence="7" id="KW-0175">Coiled coil</keyword>
<dbReference type="Gene3D" id="1.20.5.170">
    <property type="match status" value="1"/>
</dbReference>
<dbReference type="PANTHER" id="PTHR11988:SF27">
    <property type="entry name" value="GH27708P"/>
    <property type="match status" value="1"/>
</dbReference>
<evidence type="ECO:0000256" key="5">
    <source>
        <dbReference type="ARBA" id="ARBA00023163"/>
    </source>
</evidence>
<keyword evidence="4" id="KW-0238">DNA-binding</keyword>
<evidence type="ECO:0000256" key="1">
    <source>
        <dbReference type="ARBA" id="ARBA00004123"/>
    </source>
</evidence>
<feature type="region of interest" description="Disordered" evidence="8">
    <location>
        <begin position="101"/>
        <end position="123"/>
    </location>
</feature>
<evidence type="ECO:0000313" key="10">
    <source>
        <dbReference type="EMBL" id="CAD7245804.1"/>
    </source>
</evidence>
<dbReference type="EMBL" id="LR900475">
    <property type="protein sequence ID" value="CAD7245804.1"/>
    <property type="molecule type" value="Genomic_DNA"/>
</dbReference>
<name>A0A7R9A4D3_9CRUS</name>
<protein>
    <recommendedName>
        <fullName evidence="9">BZIP domain-containing protein</fullName>
    </recommendedName>
</protein>
<dbReference type="OrthoDB" id="6022300at2759"/>
<evidence type="ECO:0000313" key="11">
    <source>
        <dbReference type="Proteomes" id="UP000677054"/>
    </source>
</evidence>
<keyword evidence="5" id="KW-0804">Transcription</keyword>
<dbReference type="SUPFAM" id="SSF57959">
    <property type="entry name" value="Leucine zipper domain"/>
    <property type="match status" value="1"/>
</dbReference>
<evidence type="ECO:0000256" key="3">
    <source>
        <dbReference type="ARBA" id="ARBA00023015"/>
    </source>
</evidence>
<gene>
    <name evidence="10" type="ORF">DSTB1V02_LOCUS5670</name>
</gene>
<dbReference type="AlphaFoldDB" id="A0A7R9A4D3"/>
<dbReference type="GO" id="GO:0000978">
    <property type="term" value="F:RNA polymerase II cis-regulatory region sequence-specific DNA binding"/>
    <property type="evidence" value="ECO:0007669"/>
    <property type="project" value="TreeGrafter"/>
</dbReference>
<evidence type="ECO:0000256" key="2">
    <source>
        <dbReference type="ARBA" id="ARBA00009208"/>
    </source>
</evidence>
<accession>A0A7R9A4D3</accession>
<feature type="coiled-coil region" evidence="7">
    <location>
        <begin position="155"/>
        <end position="189"/>
    </location>
</feature>
<keyword evidence="3" id="KW-0805">Transcription regulation</keyword>
<dbReference type="InterPro" id="IPR046347">
    <property type="entry name" value="bZIP_sf"/>
</dbReference>
<dbReference type="SMART" id="SM00338">
    <property type="entry name" value="BRLZ"/>
    <property type="match status" value="1"/>
</dbReference>
<dbReference type="InterPro" id="IPR040223">
    <property type="entry name" value="PAR_bZIP"/>
</dbReference>
<proteinExistence type="inferred from homology"/>
<evidence type="ECO:0000256" key="4">
    <source>
        <dbReference type="ARBA" id="ARBA00023125"/>
    </source>
</evidence>
<dbReference type="PROSITE" id="PS50217">
    <property type="entry name" value="BZIP"/>
    <property type="match status" value="1"/>
</dbReference>
<evidence type="ECO:0000259" key="9">
    <source>
        <dbReference type="PROSITE" id="PS50217"/>
    </source>
</evidence>